<keyword evidence="5" id="KW-0067">ATP-binding</keyword>
<feature type="domain" description="Putative poly(A) polymerase catalytic subunit C-terminal mimivirus" evidence="9">
    <location>
        <begin position="230"/>
        <end position="474"/>
    </location>
</feature>
<evidence type="ECO:0000313" key="10">
    <source>
        <dbReference type="EMBL" id="QHU35836.1"/>
    </source>
</evidence>
<evidence type="ECO:0000259" key="9">
    <source>
        <dbReference type="Pfam" id="PF21649"/>
    </source>
</evidence>
<keyword evidence="2" id="KW-0507">mRNA processing</keyword>
<reference evidence="10" key="1">
    <citation type="journal article" date="2020" name="Nature">
        <title>Giant virus diversity and host interactions through global metagenomics.</title>
        <authorList>
            <person name="Schulz F."/>
            <person name="Roux S."/>
            <person name="Paez-Espino D."/>
            <person name="Jungbluth S."/>
            <person name="Walsh D.A."/>
            <person name="Denef V.J."/>
            <person name="McMahon K.D."/>
            <person name="Konstantinidis K.T."/>
            <person name="Eloe-Fadrosh E.A."/>
            <person name="Kyrpides N.C."/>
            <person name="Woyke T."/>
        </authorList>
    </citation>
    <scope>NUCLEOTIDE SEQUENCE</scope>
    <source>
        <strain evidence="10">GVMAG-S-1035085-51</strain>
    </source>
</reference>
<dbReference type="Pfam" id="PF19244">
    <property type="entry name" value="Poly_A_pol_cat"/>
    <property type="match status" value="1"/>
</dbReference>
<keyword evidence="7" id="KW-0804">Transcription</keyword>
<organism evidence="10">
    <name type="scientific">viral metagenome</name>
    <dbReference type="NCBI Taxonomy" id="1070528"/>
    <lineage>
        <taxon>unclassified sequences</taxon>
        <taxon>metagenomes</taxon>
        <taxon>organismal metagenomes</taxon>
    </lineage>
</organism>
<keyword evidence="4" id="KW-0547">Nucleotide-binding</keyword>
<evidence type="ECO:0000259" key="8">
    <source>
        <dbReference type="Pfam" id="PF19244"/>
    </source>
</evidence>
<dbReference type="AlphaFoldDB" id="A0A6C0LYB3"/>
<dbReference type="EMBL" id="MN740613">
    <property type="protein sequence ID" value="QHU35836.1"/>
    <property type="molecule type" value="Genomic_DNA"/>
</dbReference>
<keyword evidence="3" id="KW-0808">Transferase</keyword>
<dbReference type="GO" id="GO:0044423">
    <property type="term" value="C:virion component"/>
    <property type="evidence" value="ECO:0007669"/>
    <property type="project" value="UniProtKB-KW"/>
</dbReference>
<dbReference type="GO" id="GO:0006397">
    <property type="term" value="P:mRNA processing"/>
    <property type="evidence" value="ECO:0007669"/>
    <property type="project" value="UniProtKB-KW"/>
</dbReference>
<protein>
    <submittedName>
        <fullName evidence="10">Uncharacterized protein</fullName>
    </submittedName>
</protein>
<feature type="domain" description="Poly(A) polymerase catalytic subunit" evidence="8">
    <location>
        <begin position="44"/>
        <end position="173"/>
    </location>
</feature>
<proteinExistence type="predicted"/>
<dbReference type="InterPro" id="IPR049463">
    <property type="entry name" value="APMV_polyA_pol_cat_2nd"/>
</dbReference>
<name>A0A6C0LYB3_9ZZZZ</name>
<evidence type="ECO:0000256" key="1">
    <source>
        <dbReference type="ARBA" id="ARBA00004328"/>
    </source>
</evidence>
<comment type="subcellular location">
    <subcellularLocation>
        <location evidence="1">Virion</location>
    </subcellularLocation>
</comment>
<evidence type="ECO:0000256" key="5">
    <source>
        <dbReference type="ARBA" id="ARBA00022840"/>
    </source>
</evidence>
<accession>A0A6C0LYB3</accession>
<evidence type="ECO:0000256" key="2">
    <source>
        <dbReference type="ARBA" id="ARBA00022664"/>
    </source>
</evidence>
<keyword evidence="6" id="KW-0946">Virion</keyword>
<dbReference type="InterPro" id="IPR045355">
    <property type="entry name" value="PolyA_pol_cat_su"/>
</dbReference>
<evidence type="ECO:0000256" key="6">
    <source>
        <dbReference type="ARBA" id="ARBA00022844"/>
    </source>
</evidence>
<evidence type="ECO:0000256" key="4">
    <source>
        <dbReference type="ARBA" id="ARBA00022741"/>
    </source>
</evidence>
<evidence type="ECO:0000256" key="3">
    <source>
        <dbReference type="ARBA" id="ARBA00022679"/>
    </source>
</evidence>
<sequence>MDLYRDIDIQAITDKLDSIVDLATDIKDNTLFPTFIEKVKAKKIIMNFIKEKKRVIYGGTAYNELIKNKTSKERIYSEKEEVTKDVEFYTPEPIMDMIELCDLLRNDFEYVAGSDAQHEETFSIFVQFENMCDISYMPKHIYNNMPRLTINGFQYTHPSFILVDILRQYNDPLLSYWRLKDKTFSRANMLLKYYPLDLHKGKPDFPPPSKINGFVFDMIKNIPSLIHLGSIAYNYYINTKEKHINTDQPLVCMSTNLKEDSNNIYKLITKKYKIRVEEYWPFFQFWDRRVVYYYDNYPVLTLVGHNRICLPYHSVTYSDNKFKSIQLGGVYKELLGGEKEPTDINNTMKMGTFILLILYLLIDLHYCNINKLKKEAKTIENMLYTLLDTRKKYLTEKNITVMDKSPYQEFILECYGKTVNPKVDSHTRRLNRKKRGLAVILRYTPNEDDKNAEKYKINFENSSGNTITNPKKLYVNNIISDSDTDDILAI</sequence>
<dbReference type="Pfam" id="PF21649">
    <property type="entry name" value="APMV_polyA_pol_cat_2nd"/>
    <property type="match status" value="1"/>
</dbReference>
<dbReference type="GO" id="GO:0005524">
    <property type="term" value="F:ATP binding"/>
    <property type="evidence" value="ECO:0007669"/>
    <property type="project" value="UniProtKB-KW"/>
</dbReference>
<evidence type="ECO:0000256" key="7">
    <source>
        <dbReference type="ARBA" id="ARBA00023163"/>
    </source>
</evidence>
<dbReference type="GO" id="GO:0016740">
    <property type="term" value="F:transferase activity"/>
    <property type="evidence" value="ECO:0007669"/>
    <property type="project" value="UniProtKB-KW"/>
</dbReference>